<feature type="compositionally biased region" description="Basic and acidic residues" evidence="1">
    <location>
        <begin position="203"/>
        <end position="212"/>
    </location>
</feature>
<evidence type="ECO:0000256" key="1">
    <source>
        <dbReference type="SAM" id="MobiDB-lite"/>
    </source>
</evidence>
<evidence type="ECO:0000313" key="3">
    <source>
        <dbReference type="Proteomes" id="UP000507470"/>
    </source>
</evidence>
<gene>
    <name evidence="2" type="ORF">MCOR_23307</name>
</gene>
<feature type="region of interest" description="Disordered" evidence="1">
    <location>
        <begin position="59"/>
        <end position="79"/>
    </location>
</feature>
<name>A0A6J8BWG6_MYTCO</name>
<sequence length="423" mass="47473">MADLGEKYKDLLETLEAMHVEPKANTPEELAAWMQSYLQQQVVLRKIEREHIVDNPSLKTNTKNIRKKSTKTENEETEPDLKALIQQINTRLEKIEKGAPIYTGAPENPDAQGFLGAQGYSDTSGYTGAPGFNNPSGYSDARGRQPYRGGYKGNNRGYRGYNRGFQPRYNNQNFNPNTNYNKDTPIICRRCKMPNHIARFCRATHDKDDKTVKTPPKPKPRLKPRKSPPKPKSVLVTDTSDLASESSSEDEYYFVSVMTTDSAPTSTEDTVALQEVEIEQDRTESVGDAQSDIQEIRDDSELGSASGIDESSHELLNADETVQSDNDSDTLDDLVLTPIPPPRRSRRDRREPVLTPIPPPRRSRRDRREPKWLRSGDFVVKSAVICDWKAKAEFMASAIKDGTLSGLEKEAGKALIDIILKSS</sequence>
<protein>
    <recommendedName>
        <fullName evidence="4">CCHC-type domain-containing protein</fullName>
    </recommendedName>
</protein>
<dbReference type="EMBL" id="CACVKT020004116">
    <property type="protein sequence ID" value="CAC5388022.1"/>
    <property type="molecule type" value="Genomic_DNA"/>
</dbReference>
<feature type="compositionally biased region" description="Low complexity" evidence="1">
    <location>
        <begin position="232"/>
        <end position="246"/>
    </location>
</feature>
<dbReference type="Proteomes" id="UP000507470">
    <property type="component" value="Unassembled WGS sequence"/>
</dbReference>
<accession>A0A6J8BWG6</accession>
<feature type="compositionally biased region" description="Basic residues" evidence="1">
    <location>
        <begin position="216"/>
        <end position="229"/>
    </location>
</feature>
<reference evidence="2 3" key="1">
    <citation type="submission" date="2020-06" db="EMBL/GenBank/DDBJ databases">
        <authorList>
            <person name="Li R."/>
            <person name="Bekaert M."/>
        </authorList>
    </citation>
    <scope>NUCLEOTIDE SEQUENCE [LARGE SCALE GENOMIC DNA]</scope>
    <source>
        <strain evidence="3">wild</strain>
    </source>
</reference>
<evidence type="ECO:0000313" key="2">
    <source>
        <dbReference type="EMBL" id="CAC5388022.1"/>
    </source>
</evidence>
<feature type="region of interest" description="Disordered" evidence="1">
    <location>
        <begin position="125"/>
        <end position="178"/>
    </location>
</feature>
<feature type="region of interest" description="Disordered" evidence="1">
    <location>
        <begin position="276"/>
        <end position="307"/>
    </location>
</feature>
<dbReference type="AlphaFoldDB" id="A0A6J8BWG6"/>
<organism evidence="2 3">
    <name type="scientific">Mytilus coruscus</name>
    <name type="common">Sea mussel</name>
    <dbReference type="NCBI Taxonomy" id="42192"/>
    <lineage>
        <taxon>Eukaryota</taxon>
        <taxon>Metazoa</taxon>
        <taxon>Spiralia</taxon>
        <taxon>Lophotrochozoa</taxon>
        <taxon>Mollusca</taxon>
        <taxon>Bivalvia</taxon>
        <taxon>Autobranchia</taxon>
        <taxon>Pteriomorphia</taxon>
        <taxon>Mytilida</taxon>
        <taxon>Mytiloidea</taxon>
        <taxon>Mytilidae</taxon>
        <taxon>Mytilinae</taxon>
        <taxon>Mytilus</taxon>
    </lineage>
</organism>
<feature type="compositionally biased region" description="Low complexity" evidence="1">
    <location>
        <begin position="147"/>
        <end position="178"/>
    </location>
</feature>
<proteinExistence type="predicted"/>
<feature type="region of interest" description="Disordered" evidence="1">
    <location>
        <begin position="202"/>
        <end position="249"/>
    </location>
</feature>
<evidence type="ECO:0008006" key="4">
    <source>
        <dbReference type="Google" id="ProtNLM"/>
    </source>
</evidence>
<feature type="region of interest" description="Disordered" evidence="1">
    <location>
        <begin position="322"/>
        <end position="369"/>
    </location>
</feature>
<keyword evidence="3" id="KW-1185">Reference proteome</keyword>